<dbReference type="PANTHER" id="PTHR10845:SF43">
    <property type="entry name" value="REGULATOR OF G-PROTEIN SIGNALING 2"/>
    <property type="match status" value="1"/>
</dbReference>
<evidence type="ECO:0000313" key="3">
    <source>
        <dbReference type="Proteomes" id="UP001557470"/>
    </source>
</evidence>
<dbReference type="InterPro" id="IPR044926">
    <property type="entry name" value="RGS_subdomain_2"/>
</dbReference>
<feature type="domain" description="RGS" evidence="1">
    <location>
        <begin position="70"/>
        <end position="186"/>
    </location>
</feature>
<dbReference type="Proteomes" id="UP001557470">
    <property type="component" value="Unassembled WGS sequence"/>
</dbReference>
<dbReference type="InterPro" id="IPR036305">
    <property type="entry name" value="RGS_sf"/>
</dbReference>
<keyword evidence="3" id="KW-1185">Reference proteome</keyword>
<gene>
    <name evidence="2" type="ORF">UPYG_G00030210</name>
</gene>
<name>A0ABD0XML3_UMBPY</name>
<dbReference type="PRINTS" id="PR01301">
    <property type="entry name" value="RGSPROTEIN"/>
</dbReference>
<dbReference type="SUPFAM" id="SSF48097">
    <property type="entry name" value="Regulator of G-protein signaling, RGS"/>
    <property type="match status" value="1"/>
</dbReference>
<dbReference type="SMART" id="SM00315">
    <property type="entry name" value="RGS"/>
    <property type="match status" value="1"/>
</dbReference>
<organism evidence="2 3">
    <name type="scientific">Umbra pygmaea</name>
    <name type="common">Eastern mudminnow</name>
    <dbReference type="NCBI Taxonomy" id="75934"/>
    <lineage>
        <taxon>Eukaryota</taxon>
        <taxon>Metazoa</taxon>
        <taxon>Chordata</taxon>
        <taxon>Craniata</taxon>
        <taxon>Vertebrata</taxon>
        <taxon>Euteleostomi</taxon>
        <taxon>Actinopterygii</taxon>
        <taxon>Neopterygii</taxon>
        <taxon>Teleostei</taxon>
        <taxon>Protacanthopterygii</taxon>
        <taxon>Esociformes</taxon>
        <taxon>Umbridae</taxon>
        <taxon>Umbra</taxon>
    </lineage>
</organism>
<reference evidence="2 3" key="1">
    <citation type="submission" date="2024-06" db="EMBL/GenBank/DDBJ databases">
        <authorList>
            <person name="Pan Q."/>
            <person name="Wen M."/>
            <person name="Jouanno E."/>
            <person name="Zahm M."/>
            <person name="Klopp C."/>
            <person name="Cabau C."/>
            <person name="Louis A."/>
            <person name="Berthelot C."/>
            <person name="Parey E."/>
            <person name="Roest Crollius H."/>
            <person name="Montfort J."/>
            <person name="Robinson-Rechavi M."/>
            <person name="Bouchez O."/>
            <person name="Lampietro C."/>
            <person name="Lopez Roques C."/>
            <person name="Donnadieu C."/>
            <person name="Postlethwait J."/>
            <person name="Bobe J."/>
            <person name="Verreycken H."/>
            <person name="Guiguen Y."/>
        </authorList>
    </citation>
    <scope>NUCLEOTIDE SEQUENCE [LARGE SCALE GENOMIC DNA]</scope>
    <source>
        <strain evidence="2">Up_M1</strain>
        <tissue evidence="2">Testis</tissue>
    </source>
</reference>
<dbReference type="FunFam" id="1.10.167.10:FF:000001">
    <property type="entry name" value="Putative regulator of g-protein signaling 12"/>
    <property type="match status" value="1"/>
</dbReference>
<sequence>MKECFVSEKEMACTDCMNASDFSVDKNGIRKRNWRTRICYLFKINLSSTSMSKRISYRPTAEEVKQWAQSLDNLLSHKYGKAAFVIFLKSEFCEENIEFWMACEEFRTISSPGKLISKARSIYEEFIQCDAPKEINLDYETKETIAQRLHLPTLTCFQSAQKKVYSLMENNSYPRFIQSELYKELCSVNREEEKYLES</sequence>
<protein>
    <recommendedName>
        <fullName evidence="1">RGS domain-containing protein</fullName>
    </recommendedName>
</protein>
<evidence type="ECO:0000259" key="1">
    <source>
        <dbReference type="PROSITE" id="PS50132"/>
    </source>
</evidence>
<proteinExistence type="predicted"/>
<dbReference type="PANTHER" id="PTHR10845">
    <property type="entry name" value="REGULATOR OF G PROTEIN SIGNALING"/>
    <property type="match status" value="1"/>
</dbReference>
<dbReference type="Pfam" id="PF00615">
    <property type="entry name" value="RGS"/>
    <property type="match status" value="1"/>
</dbReference>
<comment type="caution">
    <text evidence="2">The sequence shown here is derived from an EMBL/GenBank/DDBJ whole genome shotgun (WGS) entry which is preliminary data.</text>
</comment>
<dbReference type="InterPro" id="IPR016137">
    <property type="entry name" value="RGS"/>
</dbReference>
<dbReference type="AlphaFoldDB" id="A0ABD0XML3"/>
<dbReference type="EMBL" id="JAGEUA010000001">
    <property type="protein sequence ID" value="KAL1022628.1"/>
    <property type="molecule type" value="Genomic_DNA"/>
</dbReference>
<accession>A0ABD0XML3</accession>
<evidence type="ECO:0000313" key="2">
    <source>
        <dbReference type="EMBL" id="KAL1022628.1"/>
    </source>
</evidence>
<dbReference type="Gene3D" id="1.10.167.10">
    <property type="entry name" value="Regulator of G-protein Signalling 4, domain 2"/>
    <property type="match status" value="1"/>
</dbReference>
<dbReference type="PROSITE" id="PS50132">
    <property type="entry name" value="RGS"/>
    <property type="match status" value="1"/>
</dbReference>